<dbReference type="Proteomes" id="UP000245474">
    <property type="component" value="Unassembled WGS sequence"/>
</dbReference>
<keyword evidence="8" id="KW-1185">Reference proteome</keyword>
<evidence type="ECO:0000256" key="3">
    <source>
        <dbReference type="ARBA" id="ARBA00022989"/>
    </source>
</evidence>
<gene>
    <name evidence="7" type="ORF">DEM34_01285</name>
</gene>
<dbReference type="PANTHER" id="PTHR30566">
    <property type="entry name" value="YNAI-RELATED MECHANOSENSITIVE ION CHANNEL"/>
    <property type="match status" value="1"/>
</dbReference>
<dbReference type="AlphaFoldDB" id="A0A2U2N8A2"/>
<keyword evidence="4 5" id="KW-0472">Membrane</keyword>
<organism evidence="7 8">
    <name type="scientific">Sediminicurvatus halobius</name>
    <dbReference type="NCBI Taxonomy" id="2182432"/>
    <lineage>
        <taxon>Bacteria</taxon>
        <taxon>Pseudomonadati</taxon>
        <taxon>Pseudomonadota</taxon>
        <taxon>Gammaproteobacteria</taxon>
        <taxon>Chromatiales</taxon>
        <taxon>Ectothiorhodospiraceae</taxon>
        <taxon>Sediminicurvatus</taxon>
    </lineage>
</organism>
<evidence type="ECO:0000256" key="1">
    <source>
        <dbReference type="ARBA" id="ARBA00004370"/>
    </source>
</evidence>
<dbReference type="Gene3D" id="2.30.30.60">
    <property type="match status" value="1"/>
</dbReference>
<feature type="transmembrane region" description="Helical" evidence="5">
    <location>
        <begin position="59"/>
        <end position="76"/>
    </location>
</feature>
<evidence type="ECO:0000256" key="4">
    <source>
        <dbReference type="ARBA" id="ARBA00023136"/>
    </source>
</evidence>
<evidence type="ECO:0000256" key="5">
    <source>
        <dbReference type="SAM" id="Phobius"/>
    </source>
</evidence>
<comment type="subcellular location">
    <subcellularLocation>
        <location evidence="1">Membrane</location>
    </subcellularLocation>
</comment>
<name>A0A2U2N8A2_9GAMM</name>
<proteinExistence type="predicted"/>
<reference evidence="7 8" key="1">
    <citation type="submission" date="2018-05" db="EMBL/GenBank/DDBJ databases">
        <title>Spiribacter halobius sp. nov., a moderately halophilic bacterium isolated from marine solar saltern.</title>
        <authorList>
            <person name="Zheng W.-S."/>
            <person name="Lu D.-C."/>
            <person name="Du Z.-J."/>
        </authorList>
    </citation>
    <scope>NUCLEOTIDE SEQUENCE [LARGE SCALE GENOMIC DNA]</scope>
    <source>
        <strain evidence="7 8">E85</strain>
    </source>
</reference>
<comment type="caution">
    <text evidence="7">The sequence shown here is derived from an EMBL/GenBank/DDBJ whole genome shotgun (WGS) entry which is preliminary data.</text>
</comment>
<evidence type="ECO:0000313" key="7">
    <source>
        <dbReference type="EMBL" id="PWG65405.1"/>
    </source>
</evidence>
<dbReference type="InterPro" id="IPR006685">
    <property type="entry name" value="MscS_channel_2nd"/>
</dbReference>
<dbReference type="InterPro" id="IPR010920">
    <property type="entry name" value="LSM_dom_sf"/>
</dbReference>
<dbReference type="GO" id="GO:0008381">
    <property type="term" value="F:mechanosensitive monoatomic ion channel activity"/>
    <property type="evidence" value="ECO:0007669"/>
    <property type="project" value="UniProtKB-ARBA"/>
</dbReference>
<dbReference type="GO" id="GO:0016020">
    <property type="term" value="C:membrane"/>
    <property type="evidence" value="ECO:0007669"/>
    <property type="project" value="UniProtKB-SubCell"/>
</dbReference>
<keyword evidence="2 5" id="KW-0812">Transmembrane</keyword>
<feature type="transmembrane region" description="Helical" evidence="5">
    <location>
        <begin position="20"/>
        <end position="38"/>
    </location>
</feature>
<accession>A0A2U2N8A2</accession>
<evidence type="ECO:0000259" key="6">
    <source>
        <dbReference type="Pfam" id="PF00924"/>
    </source>
</evidence>
<dbReference type="EMBL" id="QFFI01000002">
    <property type="protein sequence ID" value="PWG65405.1"/>
    <property type="molecule type" value="Genomic_DNA"/>
</dbReference>
<feature type="domain" description="Mechanosensitive ion channel MscS" evidence="6">
    <location>
        <begin position="111"/>
        <end position="173"/>
    </location>
</feature>
<sequence>MMTPPMPLESFWPALIGNRMLSSLALILALMALRYLAARIIRRDQVILTGDRRAWLARIRNIAVILGVVGLVLIWLPSLHTFALSITAFALALVVATKELILCLSGTVLRAINRPFDIGDWIEVGTLRGEVVDQTILATRLQEIGGPVGHYEYSGKTITLPNSILLTTPVQNQQFFRKWVFLEVETVLEPDVDMTRALPEIESQVAGLYAPHAELGERYTALIEKRSGIDIAEPQPRVSLATSDIGKQRVLVTLFCPTPKAFEMERAINTLVLQQYWQRRAGTAVPAAGGA</sequence>
<evidence type="ECO:0000313" key="8">
    <source>
        <dbReference type="Proteomes" id="UP000245474"/>
    </source>
</evidence>
<dbReference type="InterPro" id="IPR023408">
    <property type="entry name" value="MscS_beta-dom_sf"/>
</dbReference>
<dbReference type="SUPFAM" id="SSF50182">
    <property type="entry name" value="Sm-like ribonucleoproteins"/>
    <property type="match status" value="1"/>
</dbReference>
<dbReference type="Pfam" id="PF00924">
    <property type="entry name" value="MS_channel_2nd"/>
    <property type="match status" value="1"/>
</dbReference>
<protein>
    <recommendedName>
        <fullName evidence="6">Mechanosensitive ion channel MscS domain-containing protein</fullName>
    </recommendedName>
</protein>
<dbReference type="PANTHER" id="PTHR30566:SF27">
    <property type="entry name" value="MECHANOSENSITIVE ION CHANNEL PROTEIN"/>
    <property type="match status" value="1"/>
</dbReference>
<evidence type="ECO:0000256" key="2">
    <source>
        <dbReference type="ARBA" id="ARBA00022692"/>
    </source>
</evidence>
<keyword evidence="3 5" id="KW-1133">Transmembrane helix</keyword>